<name>A0A2G3PJS7_WILMA</name>
<feature type="transmembrane region" description="Helical" evidence="1">
    <location>
        <begin position="7"/>
        <end position="26"/>
    </location>
</feature>
<reference evidence="2 3" key="1">
    <citation type="submission" date="2017-10" db="EMBL/GenBank/DDBJ databases">
        <title>The draft genome sequence of Williamsia sp. BULT 1.1 isolated from the semi-arid grassland soils from South Africa.</title>
        <authorList>
            <person name="Kabwe M.H."/>
            <person name="Govender N."/>
            <person name="Mutseka Lunga P."/>
            <person name="Vikram S."/>
            <person name="Makhalanyane T.P."/>
        </authorList>
    </citation>
    <scope>NUCLEOTIDE SEQUENCE [LARGE SCALE GENOMIC DNA]</scope>
    <source>
        <strain evidence="2 3">BULT 1.1</strain>
    </source>
</reference>
<dbReference type="RefSeq" id="WP_099384342.1">
    <property type="nucleotide sequence ID" value="NZ_PEBD01000010.1"/>
</dbReference>
<proteinExistence type="predicted"/>
<gene>
    <name evidence="2" type="ORF">CSW57_20790</name>
</gene>
<comment type="caution">
    <text evidence="2">The sequence shown here is derived from an EMBL/GenBank/DDBJ whole genome shotgun (WGS) entry which is preliminary data.</text>
</comment>
<evidence type="ECO:0000313" key="2">
    <source>
        <dbReference type="EMBL" id="PHV66071.1"/>
    </source>
</evidence>
<dbReference type="AlphaFoldDB" id="A0A2G3PJS7"/>
<accession>A0A2G3PJS7</accession>
<keyword evidence="1" id="KW-0472">Membrane</keyword>
<protein>
    <submittedName>
        <fullName evidence="2">Uncharacterized protein</fullName>
    </submittedName>
</protein>
<sequence length="225" mass="23066">MKVPARTTVLAVAVLVFVVGGLYVVGRLNPAPSAPVTTDILGPENGEQVSDYIVRAAQSLEGTSSPDSARWAMVSLSAPVSVGAAWDLVGSRQRVMLSQNIFNVPIDRVQTPTVVVPTGNTSESFAASVQVGAQAVTSRTPGTPRAEQVNEVAARRLQASCSCLIGIVVRADVAQLRSIAGKPGIRAVQALPPDALAGLFTVIPLLPSATTVVGPGPDDGEVPAA</sequence>
<dbReference type="EMBL" id="PEBD01000010">
    <property type="protein sequence ID" value="PHV66071.1"/>
    <property type="molecule type" value="Genomic_DNA"/>
</dbReference>
<evidence type="ECO:0000256" key="1">
    <source>
        <dbReference type="SAM" id="Phobius"/>
    </source>
</evidence>
<keyword evidence="1" id="KW-1133">Transmembrane helix</keyword>
<organism evidence="2 3">
    <name type="scientific">Williamsia marianensis</name>
    <dbReference type="NCBI Taxonomy" id="85044"/>
    <lineage>
        <taxon>Bacteria</taxon>
        <taxon>Bacillati</taxon>
        <taxon>Actinomycetota</taxon>
        <taxon>Actinomycetes</taxon>
        <taxon>Mycobacteriales</taxon>
        <taxon>Nocardiaceae</taxon>
        <taxon>Williamsia</taxon>
    </lineage>
</organism>
<dbReference type="Proteomes" id="UP000225108">
    <property type="component" value="Unassembled WGS sequence"/>
</dbReference>
<evidence type="ECO:0000313" key="3">
    <source>
        <dbReference type="Proteomes" id="UP000225108"/>
    </source>
</evidence>
<keyword evidence="1" id="KW-0812">Transmembrane</keyword>